<comment type="caution">
    <text evidence="2">The sequence shown here is derived from an EMBL/GenBank/DDBJ whole genome shotgun (WGS) entry which is preliminary data.</text>
</comment>
<feature type="region of interest" description="Disordered" evidence="1">
    <location>
        <begin position="1"/>
        <end position="22"/>
    </location>
</feature>
<feature type="region of interest" description="Disordered" evidence="1">
    <location>
        <begin position="43"/>
        <end position="91"/>
    </location>
</feature>
<organism evidence="2 3">
    <name type="scientific">Puccinia graminis f. sp. tritici</name>
    <dbReference type="NCBI Taxonomy" id="56615"/>
    <lineage>
        <taxon>Eukaryota</taxon>
        <taxon>Fungi</taxon>
        <taxon>Dikarya</taxon>
        <taxon>Basidiomycota</taxon>
        <taxon>Pucciniomycotina</taxon>
        <taxon>Pucciniomycetes</taxon>
        <taxon>Pucciniales</taxon>
        <taxon>Pucciniaceae</taxon>
        <taxon>Puccinia</taxon>
    </lineage>
</organism>
<dbReference type="EMBL" id="VDEP01000001">
    <property type="protein sequence ID" value="KAA1139240.1"/>
    <property type="molecule type" value="Genomic_DNA"/>
</dbReference>
<proteinExistence type="predicted"/>
<accession>A0A5B0SMZ3</accession>
<reference evidence="2 3" key="1">
    <citation type="submission" date="2019-05" db="EMBL/GenBank/DDBJ databases">
        <title>Emergence of the Ug99 lineage of the wheat stem rust pathogen through somatic hybridization.</title>
        <authorList>
            <person name="Li F."/>
            <person name="Upadhyaya N.M."/>
            <person name="Sperschneider J."/>
            <person name="Matny O."/>
            <person name="Nguyen-Phuc H."/>
            <person name="Mago R."/>
            <person name="Raley C."/>
            <person name="Miller M.E."/>
            <person name="Silverstein K.A.T."/>
            <person name="Henningsen E."/>
            <person name="Hirsch C.D."/>
            <person name="Visser B."/>
            <person name="Pretorius Z.A."/>
            <person name="Steffenson B.J."/>
            <person name="Schwessinger B."/>
            <person name="Dodds P.N."/>
            <person name="Figueroa M."/>
        </authorList>
    </citation>
    <scope>NUCLEOTIDE SEQUENCE [LARGE SCALE GENOMIC DNA]</scope>
    <source>
        <strain evidence="2 3">Ug99</strain>
    </source>
</reference>
<dbReference type="AlphaFoldDB" id="A0A5B0SMZ3"/>
<gene>
    <name evidence="2" type="ORF">PGTUg99_037508</name>
</gene>
<dbReference type="Proteomes" id="UP000325313">
    <property type="component" value="Unassembled WGS sequence"/>
</dbReference>
<name>A0A5B0SMZ3_PUCGR</name>
<evidence type="ECO:0000313" key="3">
    <source>
        <dbReference type="Proteomes" id="UP000325313"/>
    </source>
</evidence>
<protein>
    <submittedName>
        <fullName evidence="2">Uncharacterized protein</fullName>
    </submittedName>
</protein>
<evidence type="ECO:0000313" key="2">
    <source>
        <dbReference type="EMBL" id="KAA1139240.1"/>
    </source>
</evidence>
<evidence type="ECO:0000256" key="1">
    <source>
        <dbReference type="SAM" id="MobiDB-lite"/>
    </source>
</evidence>
<sequence length="133" mass="14343">MIAWTDGSDRSSSLPDPAILGHGRRDRTDYIVRLSLHVTRPFPRTARSGKPEVSSNLSVRTICTPPEHLDAKPSRVLTGKPTSPDPAKPSCLPTSVRQLCGQGGGVVREPTHVCRAGTIDNQDGDAYQSQRSS</sequence>